<dbReference type="Gene3D" id="3.20.20.80">
    <property type="entry name" value="Glycosidases"/>
    <property type="match status" value="1"/>
</dbReference>
<keyword evidence="1" id="KW-0732">Signal</keyword>
<dbReference type="EMBL" id="DSPX01000131">
    <property type="protein sequence ID" value="HGG01576.1"/>
    <property type="molecule type" value="Genomic_DNA"/>
</dbReference>
<evidence type="ECO:0000313" key="3">
    <source>
        <dbReference type="EMBL" id="HGG01576.1"/>
    </source>
</evidence>
<dbReference type="Pfam" id="PF02638">
    <property type="entry name" value="GHL10"/>
    <property type="match status" value="1"/>
</dbReference>
<dbReference type="InterPro" id="IPR003790">
    <property type="entry name" value="GHL10"/>
</dbReference>
<dbReference type="InterPro" id="IPR052177">
    <property type="entry name" value="Divisome_Glycosyl_Hydrolase"/>
</dbReference>
<proteinExistence type="predicted"/>
<protein>
    <recommendedName>
        <fullName evidence="2">Glycosyl hydrolase-like 10 domain-containing protein</fullName>
    </recommendedName>
</protein>
<evidence type="ECO:0000259" key="2">
    <source>
        <dbReference type="Pfam" id="PF02638"/>
    </source>
</evidence>
<evidence type="ECO:0000256" key="1">
    <source>
        <dbReference type="ARBA" id="ARBA00022729"/>
    </source>
</evidence>
<sequence>MNLKRRSFHIASQFRTVLPSGRGFLGTVAKVGKNLMQFSQSRAGRQFAVWSFCLLLGLSATQVYALPPQIPSPRDTVSVATNAVANTSGMTAAQVSQAAPQEIPTVAPVSRREFRGVWAASVANIDWPSDPNLSVEQQQAELLGILDRMQELKMNALVLQVRPAGDAFYASDLEPWSYWLTGTQGKAPVPFYDPLQFAIEESHKRNIELHAWLNPYRAKTNQKYTLAPNHMANKFPQYAYQYGDLLWMDPGAKPVQDHIYSVIMDVVRRYDLDAIHIDDYFYPYPKPGINFPDSRTYGAYRESGGTLSLGDWRRQNVNELIKRLADGIKAEKPDVKFGISPFGIYRPEKVPGIKGFDQYAELYADAKLWLEEGWVDYMAPQLYWRIDPPAQSYPVLLRWWVENNPMGRHIYAGNYLSQLNGADWPVSEMERQVQISRQEADRLSLGNIFFSMKIFKQNTKGVNDRFKAAIYNQPALGPQMPWIDNEPPLPPIVLGSDYGKITWEADVSGDVRSWTLYRQKGNGWELMKILNRDTTSVQVPSGNYALRAVDRLANESPEEIITVN</sequence>
<comment type="caution">
    <text evidence="3">The sequence shown here is derived from an EMBL/GenBank/DDBJ whole genome shotgun (WGS) entry which is preliminary data.</text>
</comment>
<reference evidence="3" key="1">
    <citation type="journal article" date="2020" name="mSystems">
        <title>Genome- and Community-Level Interaction Insights into Carbon Utilization and Element Cycling Functions of Hydrothermarchaeota in Hydrothermal Sediment.</title>
        <authorList>
            <person name="Zhou Z."/>
            <person name="Liu Y."/>
            <person name="Xu W."/>
            <person name="Pan J."/>
            <person name="Luo Z.H."/>
            <person name="Li M."/>
        </authorList>
    </citation>
    <scope>NUCLEOTIDE SEQUENCE [LARGE SCALE GENOMIC DNA]</scope>
    <source>
        <strain evidence="3">SpSt-374</strain>
    </source>
</reference>
<name>A0A7C3VSI8_9CYAN</name>
<dbReference type="PANTHER" id="PTHR43405:SF1">
    <property type="entry name" value="GLYCOSYL HYDROLASE DIGH"/>
    <property type="match status" value="1"/>
</dbReference>
<dbReference type="SUPFAM" id="SSF51445">
    <property type="entry name" value="(Trans)glycosidases"/>
    <property type="match status" value="1"/>
</dbReference>
<organism evidence="3">
    <name type="scientific">Planktothricoides sp. SpSt-374</name>
    <dbReference type="NCBI Taxonomy" id="2282167"/>
    <lineage>
        <taxon>Bacteria</taxon>
        <taxon>Bacillati</taxon>
        <taxon>Cyanobacteriota</taxon>
        <taxon>Cyanophyceae</taxon>
        <taxon>Oscillatoriophycideae</taxon>
        <taxon>Oscillatoriales</taxon>
        <taxon>Oscillatoriaceae</taxon>
        <taxon>Planktothricoides</taxon>
    </lineage>
</organism>
<dbReference type="PANTHER" id="PTHR43405">
    <property type="entry name" value="GLYCOSYL HYDROLASE DIGH"/>
    <property type="match status" value="1"/>
</dbReference>
<accession>A0A7C3VSI8</accession>
<feature type="domain" description="Glycosyl hydrolase-like 10" evidence="2">
    <location>
        <begin position="113"/>
        <end position="420"/>
    </location>
</feature>
<gene>
    <name evidence="3" type="ORF">ENR15_13240</name>
</gene>
<dbReference type="AlphaFoldDB" id="A0A7C3VSI8"/>
<dbReference type="InterPro" id="IPR017853">
    <property type="entry name" value="GH"/>
</dbReference>